<evidence type="ECO:0000313" key="2">
    <source>
        <dbReference type="EMBL" id="CBM69276.1"/>
    </source>
</evidence>
<proteinExistence type="evidence at transcript level"/>
<organism evidence="2">
    <name type="scientific">Chelonus inanitus</name>
    <dbReference type="NCBI Taxonomy" id="49201"/>
    <lineage>
        <taxon>Eukaryota</taxon>
        <taxon>Metazoa</taxon>
        <taxon>Ecdysozoa</taxon>
        <taxon>Arthropoda</taxon>
        <taxon>Hexapoda</taxon>
        <taxon>Insecta</taxon>
        <taxon>Pterygota</taxon>
        <taxon>Neoptera</taxon>
        <taxon>Endopterygota</taxon>
        <taxon>Hymenoptera</taxon>
        <taxon>Apocrita</taxon>
        <taxon>Ichneumonoidea</taxon>
        <taxon>Braconidae</taxon>
        <taxon>Cheloninae</taxon>
        <taxon>Chelonus</taxon>
    </lineage>
</organism>
<dbReference type="Pfam" id="PF16061">
    <property type="entry name" value="DUF4803"/>
    <property type="match status" value="1"/>
</dbReference>
<name>E6ZCK7_9HYME</name>
<dbReference type="InterPro" id="IPR032062">
    <property type="entry name" value="DUF4803"/>
</dbReference>
<dbReference type="AlphaFoldDB" id="E6ZCK7"/>
<dbReference type="EMBL" id="FN908688">
    <property type="protein sequence ID" value="CBM69276.1"/>
    <property type="molecule type" value="mRNA"/>
</dbReference>
<accession>E6ZCK7</accession>
<protein>
    <submittedName>
        <fullName evidence="2">Venom protein Ci-80b</fullName>
    </submittedName>
</protein>
<reference evidence="2" key="1">
    <citation type="journal article" date="2010" name="BMC Genomics">
        <title>The venom composition of the parasitic wasp Chelonus inanitus resolved by combined expressed sequence tags analysis and proteomic approach.</title>
        <authorList>
            <person name="Vincent B."/>
            <person name="Kaeslin M."/>
            <person name="Roth T."/>
            <person name="Heller M."/>
            <person name="Poulain J."/>
            <person name="Cousserans F."/>
            <person name="Schaller J."/>
            <person name="Poirie M."/>
            <person name="Lanzrein B."/>
            <person name="Drezen J.-M."/>
            <person name="Moreau S.J.M."/>
        </authorList>
    </citation>
    <scope>NUCLEOTIDE SEQUENCE</scope>
    <source>
        <tissue evidence="2">Venom glands</tissue>
    </source>
</reference>
<feature type="non-terminal residue" evidence="2">
    <location>
        <position position="229"/>
    </location>
</feature>
<keyword evidence="1" id="KW-0732">Signal</keyword>
<evidence type="ECO:0000256" key="1">
    <source>
        <dbReference type="SAM" id="SignalP"/>
    </source>
</evidence>
<feature type="chain" id="PRO_5003214399" evidence="1">
    <location>
        <begin position="25"/>
        <end position="229"/>
    </location>
</feature>
<sequence>MERMYIFLIVGIIVLNILVNSVTGEEDKFIIEPYGPQKNYTAVKHANSRDNTQGLTFDCFNFISSTRINEWNLVEHGRKCRGRCMVYRNQTFLHRNESKNAVNVTDYCPGRLRLCKIYKEPKDTRTTIEFRRFFSPIPDTEEERYDAWLEYMKSLCATCRCYCDNSYNENKTSSICLDSVSSNTKEGYVISGVRLIVKDKMMKIQYQQAKLDEEGFINQTSNSDWLENP</sequence>
<feature type="signal peptide" evidence="1">
    <location>
        <begin position="1"/>
        <end position="24"/>
    </location>
</feature>
<feature type="non-terminal residue" evidence="2">
    <location>
        <position position="1"/>
    </location>
</feature>